<feature type="compositionally biased region" description="Basic and acidic residues" evidence="5">
    <location>
        <begin position="1521"/>
        <end position="1544"/>
    </location>
</feature>
<evidence type="ECO:0000256" key="4">
    <source>
        <dbReference type="SAM" id="Coils"/>
    </source>
</evidence>
<evidence type="ECO:0000256" key="1">
    <source>
        <dbReference type="ARBA" id="ARBA00022741"/>
    </source>
</evidence>
<dbReference type="PROSITE" id="PS00411">
    <property type="entry name" value="KINESIN_MOTOR_1"/>
    <property type="match status" value="1"/>
</dbReference>
<feature type="compositionally biased region" description="Low complexity" evidence="5">
    <location>
        <begin position="1064"/>
        <end position="1085"/>
    </location>
</feature>
<feature type="coiled-coil region" evidence="4">
    <location>
        <begin position="565"/>
        <end position="856"/>
    </location>
</feature>
<feature type="coiled-coil region" evidence="4">
    <location>
        <begin position="1274"/>
        <end position="1340"/>
    </location>
</feature>
<dbReference type="Pfam" id="PF00225">
    <property type="entry name" value="Kinesin"/>
    <property type="match status" value="1"/>
</dbReference>
<sequence>MSRGHESSVESSKGKTKTKTTVPSAGGRILNRRDNRENGAPSIVEASNSNKISFVPLSLAESTVKQVQDDYANTNLRHTQATEQLLITHAAVETHYLNLIRQTKQQAVQVIDAHKLTIHQERVQFKKFKSETEASIAGLKEEILQKQIDIQELEARFVRNKFASAVDHHHMKDEQDDLRKKLVGEKLMHGADHAQEEDIISSQDSQIRELEESIQAFREKVSGLEDQLGERTGSLEHLTKDYNTSRVEWTAKSKLLTNQLKSKSSTIAEKESMLSDLSTTLLDKDTTIQEKERALEGLGIDLSTANKTLGEKEDILKEFGERLNDQSTTLASKTALIEERENKIAMLTESQNAANKSIVEKQRQLDDLNAAVRQDRDAHNAAKDHFEASIEEMKQRAYEASEEADDYKRQLEIARENGEELTELQAKYNECIHTSSLAESQLNAARTNLDTLSSTKEELEAKLESAERELKTAERRDKQGKAATVAAQAVSLLQVASIERAEEEAGEKGRQLEEAEKNLANIKQQMESCKQELEGKLDKTSAGYLQTKQVLSELKGQFEETTSFADEKKRELGLAEAKALEIQKKLEERADNAEKRANEINAELQNLLEKGEEEDSQEEVTRLREMAQEAQSKAAFLSTQLDMIGKREDEIQAAKDEAEANAEDLQRVVNDLREQVGSSGGELLEAEEALRKEKERVAAFEGSLKAFSAKEEENLVMFKKLQDELERREVEHRTALDKVAKEETASLNMIKGELEASRSEAEGVKGELEKEAKELSEKVVEISKQFLDNKDEGIIARKSFEKKVKQMLKEIEAGKDRGSELATQLAELGEKSDAAVKRLEDQLTKARKERSEAIGLKDKAESRLKQVEWLRSEEMKKYGFTSKKLGKKNGARAKKGGAGSSAANRGGRSGVKSGGNNAKELEALKKQNEALKKALRKAQMESGKVITGPVKEVVAKKSKKEMVDEAKVRYADAKAETAGVDAQRKEVKGEIKSWLKDFEEKNGHAPDSSDKNEILDKYQSLKELEGRVSELKEEEKSLKAKVKTLKELPDEDGGDGEDGEVGEAEQTAFNEEAAQGASAAAEAARAFTQRIKSLTTENKELQTQIETLEAAKAEKDALLSNAEKARAEGDRKAQEKEAKLQERIADIQENGDAALKHDIEVAERRANEFRDTMLAAQTASKQAEFKMKDLEERTKRAEEELKEMADNRPSSSSDEVNELRKKVEKLQKEVKVKGKASIAGWEKLAEVEEECDRKLDEVREEGVKEGVERGKMKLDLQQQQIKRQTLELDALKEKVETGKEKAKQLREDVFAAQKAGAEGKRDLESELEELKKKVAEEAASVGVAKEMHSPREGGEKNKRTAKEDKGDGNGEEELPKVQYHDPPITGSKIDGVIEAMHKAIKEGTALWKAKKKSECFNAYKAVCSTAIKMLPRTLPQLKRLLTSFNAAKRQQAAGGAVTLRKAIDAFINEQKVAVATCGDVDVVADMPSSTTPSKSATTPTPSASSSNDPKMQKKLKQLEAQVKKDQQQMDRLKEKLKKAEEDAKAAGSSGGDTAKATKRVQDVLEKKHKKAMDEANKKHAGAVSTIERKLKKASEELAASKDELDTLKKEMKSLEKKSGNLKSIEKELEASKKIAAEVEDLRLKVKEDEKVIEKLGNDYSDEKRLRKKYFNEIEDMKGKIRVYSRCRPFNKLEREQESKQCVKFVDDSTLEVEGSRGVKNYTYDGVFSPSQSQEEVYEDTSHLVTSAIDGYNVCLFAYGQTGSGKTWTMTGDVKSEVNQGITPRAMKQLFAEIDELQQKGVAEIKVSTYFVELYNDQLVDLYFKLDHKKNEKPPKLEIKVDAKKVVVIKNAIIKEAADFEELNSLFDKGNKQRHVGATRMNAGSSRSHSIFSILIESKDLNTGNVSLGKLTLVDLAGSERADKTGATGERLHEATSINTSLSALGDVISALCRNDKFIPYRNNKLTQVLQDGLGGNAKTLMFVNISPADYNASETMSSLDYASRVKQIKNSATKAQEGEEVARLHDIIKRLKGGESVDDDEINKVE</sequence>
<keyword evidence="2 3" id="KW-0067">ATP-binding</keyword>
<keyword evidence="3" id="KW-0505">Motor protein</keyword>
<feature type="compositionally biased region" description="Basic and acidic residues" evidence="5">
    <location>
        <begin position="1345"/>
        <end position="1379"/>
    </location>
</feature>
<proteinExistence type="inferred from homology"/>
<feature type="region of interest" description="Disordered" evidence="5">
    <location>
        <begin position="880"/>
        <end position="925"/>
    </location>
</feature>
<dbReference type="InterPro" id="IPR001752">
    <property type="entry name" value="Kinesin_motor_dom"/>
</dbReference>
<dbReference type="GO" id="GO:0003777">
    <property type="term" value="F:microtubule motor activity"/>
    <property type="evidence" value="ECO:0007669"/>
    <property type="project" value="InterPro"/>
</dbReference>
<evidence type="ECO:0000313" key="8">
    <source>
        <dbReference type="Proteomes" id="UP001165082"/>
    </source>
</evidence>
<dbReference type="PANTHER" id="PTHR47972:SF16">
    <property type="entry name" value="KINESIN-LIKE PROTEIN"/>
    <property type="match status" value="1"/>
</dbReference>
<feature type="compositionally biased region" description="Low complexity" evidence="5">
    <location>
        <begin position="1545"/>
        <end position="1554"/>
    </location>
</feature>
<keyword evidence="8" id="KW-1185">Reference proteome</keyword>
<dbReference type="Gene3D" id="3.40.850.10">
    <property type="entry name" value="Kinesin motor domain"/>
    <property type="match status" value="1"/>
</dbReference>
<evidence type="ECO:0000259" key="6">
    <source>
        <dbReference type="PROSITE" id="PS50067"/>
    </source>
</evidence>
<dbReference type="Proteomes" id="UP001165082">
    <property type="component" value="Unassembled WGS sequence"/>
</dbReference>
<comment type="similarity">
    <text evidence="3">Belongs to the TRAFAC class myosin-kinesin ATPase superfamily. Kinesin family.</text>
</comment>
<feature type="binding site" evidence="3">
    <location>
        <begin position="1759"/>
        <end position="1766"/>
    </location>
    <ligand>
        <name>ATP</name>
        <dbReference type="ChEBI" id="CHEBI:30616"/>
    </ligand>
</feature>
<feature type="compositionally biased region" description="Acidic residues" evidence="5">
    <location>
        <begin position="1049"/>
        <end position="1063"/>
    </location>
</feature>
<dbReference type="InterPro" id="IPR036961">
    <property type="entry name" value="Kinesin_motor_dom_sf"/>
</dbReference>
<gene>
    <name evidence="7" type="ORF">TrRE_jg2875</name>
</gene>
<dbReference type="PRINTS" id="PR00380">
    <property type="entry name" value="KINESINHEAVY"/>
</dbReference>
<dbReference type="PROSITE" id="PS50067">
    <property type="entry name" value="KINESIN_MOTOR_2"/>
    <property type="match status" value="1"/>
</dbReference>
<dbReference type="GO" id="GO:0005524">
    <property type="term" value="F:ATP binding"/>
    <property type="evidence" value="ECO:0007669"/>
    <property type="project" value="UniProtKB-UniRule"/>
</dbReference>
<feature type="region of interest" description="Disordered" evidence="5">
    <location>
        <begin position="1"/>
        <end position="44"/>
    </location>
</feature>
<feature type="coiled-coil region" evidence="4">
    <location>
        <begin position="351"/>
        <end position="539"/>
    </location>
</feature>
<dbReference type="EMBL" id="BRXZ01007906">
    <property type="protein sequence ID" value="GMI35711.1"/>
    <property type="molecule type" value="Genomic_DNA"/>
</dbReference>
<protein>
    <recommendedName>
        <fullName evidence="6">Kinesin motor domain-containing protein</fullName>
    </recommendedName>
</protein>
<feature type="domain" description="Kinesin motor" evidence="6">
    <location>
        <begin position="1679"/>
        <end position="2008"/>
    </location>
</feature>
<feature type="region of interest" description="Disordered" evidence="5">
    <location>
        <begin position="1042"/>
        <end position="1085"/>
    </location>
</feature>
<dbReference type="PANTHER" id="PTHR47972">
    <property type="entry name" value="KINESIN-LIKE PROTEIN KLP-3"/>
    <property type="match status" value="1"/>
</dbReference>
<keyword evidence="4" id="KW-0175">Coiled coil</keyword>
<feature type="coiled-coil region" evidence="4">
    <location>
        <begin position="1583"/>
        <end position="1658"/>
    </location>
</feature>
<dbReference type="GO" id="GO:0008017">
    <property type="term" value="F:microtubule binding"/>
    <property type="evidence" value="ECO:0007669"/>
    <property type="project" value="InterPro"/>
</dbReference>
<evidence type="ECO:0000256" key="3">
    <source>
        <dbReference type="PROSITE-ProRule" id="PRU00283"/>
    </source>
</evidence>
<organism evidence="7 8">
    <name type="scientific">Triparma retinervis</name>
    <dbReference type="NCBI Taxonomy" id="2557542"/>
    <lineage>
        <taxon>Eukaryota</taxon>
        <taxon>Sar</taxon>
        <taxon>Stramenopiles</taxon>
        <taxon>Ochrophyta</taxon>
        <taxon>Bolidophyceae</taxon>
        <taxon>Parmales</taxon>
        <taxon>Triparmaceae</taxon>
        <taxon>Triparma</taxon>
    </lineage>
</organism>
<dbReference type="OrthoDB" id="3176171at2759"/>
<reference evidence="7" key="1">
    <citation type="submission" date="2022-07" db="EMBL/GenBank/DDBJ databases">
        <title>Genome analysis of Parmales, a sister group of diatoms, reveals the evolutionary specialization of diatoms from phago-mixotrophs to photoautotrophs.</title>
        <authorList>
            <person name="Ban H."/>
            <person name="Sato S."/>
            <person name="Yoshikawa S."/>
            <person name="Kazumasa Y."/>
            <person name="Nakamura Y."/>
            <person name="Ichinomiya M."/>
            <person name="Saitoh K."/>
            <person name="Sato N."/>
            <person name="Blanc-Mathieu R."/>
            <person name="Endo H."/>
            <person name="Kuwata A."/>
            <person name="Ogata H."/>
        </authorList>
    </citation>
    <scope>NUCLEOTIDE SEQUENCE</scope>
</reference>
<dbReference type="SUPFAM" id="SSF52540">
    <property type="entry name" value="P-loop containing nucleoside triphosphate hydrolases"/>
    <property type="match status" value="1"/>
</dbReference>
<dbReference type="GO" id="GO:0007018">
    <property type="term" value="P:microtubule-based movement"/>
    <property type="evidence" value="ECO:0007669"/>
    <property type="project" value="InterPro"/>
</dbReference>
<feature type="coiled-coil region" evidence="4">
    <location>
        <begin position="200"/>
        <end position="227"/>
    </location>
</feature>
<feature type="region of interest" description="Disordered" evidence="5">
    <location>
        <begin position="1119"/>
        <end position="1139"/>
    </location>
</feature>
<feature type="region of interest" description="Disordered" evidence="5">
    <location>
        <begin position="1199"/>
        <end position="1219"/>
    </location>
</feature>
<dbReference type="InterPro" id="IPR019821">
    <property type="entry name" value="Kinesin_motor_CS"/>
</dbReference>
<dbReference type="SMART" id="SM00129">
    <property type="entry name" value="KISc"/>
    <property type="match status" value="1"/>
</dbReference>
<keyword evidence="1 3" id="KW-0547">Nucleotide-binding</keyword>
<feature type="region of interest" description="Disordered" evidence="5">
    <location>
        <begin position="1341"/>
        <end position="1385"/>
    </location>
</feature>
<dbReference type="InterPro" id="IPR027640">
    <property type="entry name" value="Kinesin-like_fam"/>
</dbReference>
<evidence type="ECO:0000313" key="7">
    <source>
        <dbReference type="EMBL" id="GMI35711.1"/>
    </source>
</evidence>
<feature type="compositionally biased region" description="Basic residues" evidence="5">
    <location>
        <begin position="884"/>
        <end position="895"/>
    </location>
</feature>
<evidence type="ECO:0000256" key="5">
    <source>
        <dbReference type="SAM" id="MobiDB-lite"/>
    </source>
</evidence>
<name>A0A9W7G745_9STRA</name>
<comment type="caution">
    <text evidence="7">The sequence shown here is derived from an EMBL/GenBank/DDBJ whole genome shotgun (WGS) entry which is preliminary data.</text>
</comment>
<feature type="compositionally biased region" description="Low complexity" evidence="5">
    <location>
        <begin position="1487"/>
        <end position="1506"/>
    </location>
</feature>
<accession>A0A9W7G745</accession>
<dbReference type="InterPro" id="IPR027417">
    <property type="entry name" value="P-loop_NTPase"/>
</dbReference>
<feature type="region of interest" description="Disordered" evidence="5">
    <location>
        <begin position="1486"/>
        <end position="1558"/>
    </location>
</feature>
<evidence type="ECO:0000256" key="2">
    <source>
        <dbReference type="ARBA" id="ARBA00022840"/>
    </source>
</evidence>